<organism evidence="2 3">
    <name type="scientific">Emiliania huxleyi (strain CCMP1516)</name>
    <dbReference type="NCBI Taxonomy" id="280463"/>
    <lineage>
        <taxon>Eukaryota</taxon>
        <taxon>Haptista</taxon>
        <taxon>Haptophyta</taxon>
        <taxon>Prymnesiophyceae</taxon>
        <taxon>Isochrysidales</taxon>
        <taxon>Noelaerhabdaceae</taxon>
        <taxon>Emiliania</taxon>
    </lineage>
</organism>
<reference evidence="2" key="2">
    <citation type="submission" date="2024-10" db="UniProtKB">
        <authorList>
            <consortium name="EnsemblProtists"/>
        </authorList>
    </citation>
    <scope>IDENTIFICATION</scope>
</reference>
<dbReference type="GeneID" id="17281626"/>
<dbReference type="InterPro" id="IPR029071">
    <property type="entry name" value="Ubiquitin-like_domsf"/>
</dbReference>
<evidence type="ECO:0000259" key="1">
    <source>
        <dbReference type="PROSITE" id="PS50053"/>
    </source>
</evidence>
<accession>A0A0D3KKS1</accession>
<evidence type="ECO:0000313" key="3">
    <source>
        <dbReference type="Proteomes" id="UP000013827"/>
    </source>
</evidence>
<dbReference type="SUPFAM" id="SSF54236">
    <property type="entry name" value="Ubiquitin-like"/>
    <property type="match status" value="1"/>
</dbReference>
<dbReference type="RefSeq" id="XP_005788785.1">
    <property type="nucleotide sequence ID" value="XM_005788728.1"/>
</dbReference>
<dbReference type="PRINTS" id="PR00348">
    <property type="entry name" value="UBIQUITIN"/>
</dbReference>
<dbReference type="CDD" id="cd17039">
    <property type="entry name" value="Ubl_ubiquitin_like"/>
    <property type="match status" value="1"/>
</dbReference>
<feature type="domain" description="Ubiquitin-like" evidence="1">
    <location>
        <begin position="1"/>
        <end position="62"/>
    </location>
</feature>
<dbReference type="PROSITE" id="PS50053">
    <property type="entry name" value="UBIQUITIN_2"/>
    <property type="match status" value="1"/>
</dbReference>
<dbReference type="EnsemblProtists" id="EOD36356">
    <property type="protein sequence ID" value="EOD36356"/>
    <property type="gene ID" value="EMIHUDRAFT_49873"/>
</dbReference>
<dbReference type="InterPro" id="IPR000626">
    <property type="entry name" value="Ubiquitin-like_dom"/>
</dbReference>
<dbReference type="STRING" id="2903.R1FL90"/>
<dbReference type="Proteomes" id="UP000013827">
    <property type="component" value="Unassembled WGS sequence"/>
</dbReference>
<proteinExistence type="predicted"/>
<dbReference type="KEGG" id="ehx:EMIHUDRAFT_49873"/>
<dbReference type="InterPro" id="IPR019956">
    <property type="entry name" value="Ubiquitin_dom"/>
</dbReference>
<dbReference type="Pfam" id="PF00240">
    <property type="entry name" value="ubiquitin"/>
    <property type="match status" value="1"/>
</dbReference>
<protein>
    <recommendedName>
        <fullName evidence="1">Ubiquitin-like domain-containing protein</fullName>
    </recommendedName>
</protein>
<dbReference type="AlphaFoldDB" id="A0A0D3KKS1"/>
<keyword evidence="3" id="KW-1185">Reference proteome</keyword>
<dbReference type="PaxDb" id="2903-EOD36356"/>
<sequence length="62" mass="6891">LRVDLNEPVVALKRLIAQREGVRVKGQRLIFFGTPLENGRTLSDYNIVATDSVDLLLRNLGG</sequence>
<dbReference type="HOGENOM" id="CLU_010412_6_3_1"/>
<name>A0A0D3KKS1_EMIH1</name>
<reference evidence="3" key="1">
    <citation type="journal article" date="2013" name="Nature">
        <title>Pan genome of the phytoplankton Emiliania underpins its global distribution.</title>
        <authorList>
            <person name="Read B.A."/>
            <person name="Kegel J."/>
            <person name="Klute M.J."/>
            <person name="Kuo A."/>
            <person name="Lefebvre S.C."/>
            <person name="Maumus F."/>
            <person name="Mayer C."/>
            <person name="Miller J."/>
            <person name="Monier A."/>
            <person name="Salamov A."/>
            <person name="Young J."/>
            <person name="Aguilar M."/>
            <person name="Claverie J.M."/>
            <person name="Frickenhaus S."/>
            <person name="Gonzalez K."/>
            <person name="Herman E.K."/>
            <person name="Lin Y.C."/>
            <person name="Napier J."/>
            <person name="Ogata H."/>
            <person name="Sarno A.F."/>
            <person name="Shmutz J."/>
            <person name="Schroeder D."/>
            <person name="de Vargas C."/>
            <person name="Verret F."/>
            <person name="von Dassow P."/>
            <person name="Valentin K."/>
            <person name="Van de Peer Y."/>
            <person name="Wheeler G."/>
            <person name="Dacks J.B."/>
            <person name="Delwiche C.F."/>
            <person name="Dyhrman S.T."/>
            <person name="Glockner G."/>
            <person name="John U."/>
            <person name="Richards T."/>
            <person name="Worden A.Z."/>
            <person name="Zhang X."/>
            <person name="Grigoriev I.V."/>
            <person name="Allen A.E."/>
            <person name="Bidle K."/>
            <person name="Borodovsky M."/>
            <person name="Bowler C."/>
            <person name="Brownlee C."/>
            <person name="Cock J.M."/>
            <person name="Elias M."/>
            <person name="Gladyshev V.N."/>
            <person name="Groth M."/>
            <person name="Guda C."/>
            <person name="Hadaegh A."/>
            <person name="Iglesias-Rodriguez M.D."/>
            <person name="Jenkins J."/>
            <person name="Jones B.M."/>
            <person name="Lawson T."/>
            <person name="Leese F."/>
            <person name="Lindquist E."/>
            <person name="Lobanov A."/>
            <person name="Lomsadze A."/>
            <person name="Malik S.B."/>
            <person name="Marsh M.E."/>
            <person name="Mackinder L."/>
            <person name="Mock T."/>
            <person name="Mueller-Roeber B."/>
            <person name="Pagarete A."/>
            <person name="Parker M."/>
            <person name="Probert I."/>
            <person name="Quesneville H."/>
            <person name="Raines C."/>
            <person name="Rensing S.A."/>
            <person name="Riano-Pachon D.M."/>
            <person name="Richier S."/>
            <person name="Rokitta S."/>
            <person name="Shiraiwa Y."/>
            <person name="Soanes D.M."/>
            <person name="van der Giezen M."/>
            <person name="Wahlund T.M."/>
            <person name="Williams B."/>
            <person name="Wilson W."/>
            <person name="Wolfe G."/>
            <person name="Wurch L.L."/>
        </authorList>
    </citation>
    <scope>NUCLEOTIDE SEQUENCE</scope>
</reference>
<dbReference type="Gene3D" id="3.10.20.90">
    <property type="entry name" value="Phosphatidylinositol 3-kinase Catalytic Subunit, Chain A, domain 1"/>
    <property type="match status" value="1"/>
</dbReference>
<evidence type="ECO:0000313" key="2">
    <source>
        <dbReference type="EnsemblProtists" id="EOD36356"/>
    </source>
</evidence>